<gene>
    <name evidence="1" type="ORF">J5V48_08910</name>
</gene>
<dbReference type="Proteomes" id="UP000731465">
    <property type="component" value="Unassembled WGS sequence"/>
</dbReference>
<keyword evidence="2" id="KW-1185">Reference proteome</keyword>
<dbReference type="Gene3D" id="3.40.50.720">
    <property type="entry name" value="NAD(P)-binding Rossmann-like Domain"/>
    <property type="match status" value="1"/>
</dbReference>
<dbReference type="SUPFAM" id="SSF51735">
    <property type="entry name" value="NAD(P)-binding Rossmann-fold domains"/>
    <property type="match status" value="1"/>
</dbReference>
<organism evidence="1 2">
    <name type="scientific">Succinivibrio faecicola</name>
    <dbReference type="NCBI Taxonomy" id="2820300"/>
    <lineage>
        <taxon>Bacteria</taxon>
        <taxon>Pseudomonadati</taxon>
        <taxon>Pseudomonadota</taxon>
        <taxon>Gammaproteobacteria</taxon>
        <taxon>Aeromonadales</taxon>
        <taxon>Succinivibrionaceae</taxon>
        <taxon>Succinivibrio</taxon>
    </lineage>
</organism>
<dbReference type="RefSeq" id="WP_219938236.1">
    <property type="nucleotide sequence ID" value="NZ_JAGFNY010000043.1"/>
</dbReference>
<evidence type="ECO:0000313" key="1">
    <source>
        <dbReference type="EMBL" id="MBW7571012.1"/>
    </source>
</evidence>
<reference evidence="1 2" key="1">
    <citation type="submission" date="2021-03" db="EMBL/GenBank/DDBJ databases">
        <title>Succinivibrio sp. nov. isolated from feces of cow.</title>
        <authorList>
            <person name="Choi J.-Y."/>
        </authorList>
    </citation>
    <scope>NUCLEOTIDE SEQUENCE [LARGE SCALE GENOMIC DNA]</scope>
    <source>
        <strain evidence="1 2">AGMB01872</strain>
    </source>
</reference>
<dbReference type="EMBL" id="JAGFNY010000043">
    <property type="protein sequence ID" value="MBW7571012.1"/>
    <property type="molecule type" value="Genomic_DNA"/>
</dbReference>
<name>A0ABS7DI88_9GAMM</name>
<proteinExistence type="predicted"/>
<comment type="caution">
    <text evidence="1">The sequence shown here is derived from an EMBL/GenBank/DDBJ whole genome shotgun (WGS) entry which is preliminary data.</text>
</comment>
<protein>
    <submittedName>
        <fullName evidence="1">NAD(P)-dependent oxidoreductase</fullName>
    </submittedName>
</protein>
<dbReference type="InterPro" id="IPR036291">
    <property type="entry name" value="NAD(P)-bd_dom_sf"/>
</dbReference>
<evidence type="ECO:0000313" key="2">
    <source>
        <dbReference type="Proteomes" id="UP000731465"/>
    </source>
</evidence>
<sequence>MTSALIGSTGFVGNTLLSQRSFDNCYHSTDIGEIDNKEFDLVICAAAPAKKWYANLHPDEDRACIDSLIGHLKTIKAKKFILISTVDVFKSPVNVDENSPISLNELQPYGYNRRRLELFVQENFKVHLIVRLPGLVGTGLKKNIIFDFKNKNEIEKIESDNVFQFYPMKNLLKDITTADKHGLKLIHLTAAPVSVKEVAKIAFNFDFDNHIGKPLVSYDFKSVHAALFGPNHDYQYDKTESLKAIREYAEE</sequence>
<accession>A0ABS7DI88</accession>